<dbReference type="EMBL" id="CP036273">
    <property type="protein sequence ID" value="QDU22040.1"/>
    <property type="molecule type" value="Genomic_DNA"/>
</dbReference>
<evidence type="ECO:0000256" key="2">
    <source>
        <dbReference type="SAM" id="Phobius"/>
    </source>
</evidence>
<organism evidence="3 4">
    <name type="scientific">Urbifossiella limnaea</name>
    <dbReference type="NCBI Taxonomy" id="2528023"/>
    <lineage>
        <taxon>Bacteria</taxon>
        <taxon>Pseudomonadati</taxon>
        <taxon>Planctomycetota</taxon>
        <taxon>Planctomycetia</taxon>
        <taxon>Gemmatales</taxon>
        <taxon>Gemmataceae</taxon>
        <taxon>Urbifossiella</taxon>
    </lineage>
</organism>
<evidence type="ECO:0000256" key="1">
    <source>
        <dbReference type="SAM" id="MobiDB-lite"/>
    </source>
</evidence>
<proteinExistence type="predicted"/>
<dbReference type="OrthoDB" id="281392at2"/>
<feature type="transmembrane region" description="Helical" evidence="2">
    <location>
        <begin position="42"/>
        <end position="64"/>
    </location>
</feature>
<evidence type="ECO:0000313" key="4">
    <source>
        <dbReference type="Proteomes" id="UP000319576"/>
    </source>
</evidence>
<dbReference type="RefSeq" id="WP_145241435.1">
    <property type="nucleotide sequence ID" value="NZ_CP036273.1"/>
</dbReference>
<feature type="region of interest" description="Disordered" evidence="1">
    <location>
        <begin position="233"/>
        <end position="254"/>
    </location>
</feature>
<keyword evidence="4" id="KW-1185">Reference proteome</keyword>
<dbReference type="Proteomes" id="UP000319576">
    <property type="component" value="Chromosome"/>
</dbReference>
<keyword evidence="2" id="KW-0472">Membrane</keyword>
<evidence type="ECO:0000313" key="3">
    <source>
        <dbReference type="EMBL" id="QDU22040.1"/>
    </source>
</evidence>
<reference evidence="3 4" key="1">
    <citation type="submission" date="2019-02" db="EMBL/GenBank/DDBJ databases">
        <title>Deep-cultivation of Planctomycetes and their phenomic and genomic characterization uncovers novel biology.</title>
        <authorList>
            <person name="Wiegand S."/>
            <person name="Jogler M."/>
            <person name="Boedeker C."/>
            <person name="Pinto D."/>
            <person name="Vollmers J."/>
            <person name="Rivas-Marin E."/>
            <person name="Kohn T."/>
            <person name="Peeters S.H."/>
            <person name="Heuer A."/>
            <person name="Rast P."/>
            <person name="Oberbeckmann S."/>
            <person name="Bunk B."/>
            <person name="Jeske O."/>
            <person name="Meyerdierks A."/>
            <person name="Storesund J.E."/>
            <person name="Kallscheuer N."/>
            <person name="Luecker S."/>
            <person name="Lage O.M."/>
            <person name="Pohl T."/>
            <person name="Merkel B.J."/>
            <person name="Hornburger P."/>
            <person name="Mueller R.-W."/>
            <person name="Bruemmer F."/>
            <person name="Labrenz M."/>
            <person name="Spormann A.M."/>
            <person name="Op den Camp H."/>
            <person name="Overmann J."/>
            <person name="Amann R."/>
            <person name="Jetten M.S.M."/>
            <person name="Mascher T."/>
            <person name="Medema M.H."/>
            <person name="Devos D.P."/>
            <person name="Kaster A.-K."/>
            <person name="Ovreas L."/>
            <person name="Rohde M."/>
            <person name="Galperin M.Y."/>
            <person name="Jogler C."/>
        </authorList>
    </citation>
    <scope>NUCLEOTIDE SEQUENCE [LARGE SCALE GENOMIC DNA]</scope>
    <source>
        <strain evidence="3 4">ETA_A1</strain>
    </source>
</reference>
<dbReference type="AlphaFoldDB" id="A0A517XX04"/>
<name>A0A517XX04_9BACT</name>
<sequence>MNPKRFQDDEQTTDDTPVLVESVRSGATPPAAGSGDEHKISVFWRVFGGTILSIVALVSITLFNSIQSSISELRAEVARTREALGAAVKREDFDREREARGALAKKEDVDARVKTLYERIRVIEGYKGDIEAVKERTSAATLAVDSLKKDLNTSVDAFKRDTAGVEVLRERFAVLSGEVKLSTEAALRVQGEIEKNKAGDMERKLARDAQYRSFEESLRELQRAVQDCREKLARLEGAGPQPRPARPPEPKTGD</sequence>
<keyword evidence="2" id="KW-1133">Transmembrane helix</keyword>
<dbReference type="KEGG" id="uli:ETAA1_40150"/>
<keyword evidence="2" id="KW-0812">Transmembrane</keyword>
<gene>
    <name evidence="3" type="primary">smc_6</name>
    <name evidence="3" type="ORF">ETAA1_40150</name>
</gene>
<accession>A0A517XX04</accession>
<protein>
    <submittedName>
        <fullName evidence="3">Chromosome partition protein Smc</fullName>
    </submittedName>
</protein>